<dbReference type="Proteomes" id="UP000324705">
    <property type="component" value="Chromosome 3B"/>
</dbReference>
<evidence type="ECO:0000256" key="4">
    <source>
        <dbReference type="ARBA" id="ARBA00022989"/>
    </source>
</evidence>
<keyword evidence="3" id="KW-0813">Transport</keyword>
<feature type="transmembrane region" description="Helical" evidence="6">
    <location>
        <begin position="64"/>
        <end position="85"/>
    </location>
</feature>
<evidence type="ECO:0000256" key="5">
    <source>
        <dbReference type="ARBA" id="ARBA00023136"/>
    </source>
</evidence>
<sequence length="135" mass="15026">MLSVLCSYRQFHKLIVIMDKQIMYSSLAPDGPLKLYHFIIIVAVVLAFLSQLPSFHSLRHINLVSLLLSLGYTILVSAACIRAGLSKNAPAKDYSLSSSKSEQTFNAFLSISILASVFGNGILPFFFENLTKLYY</sequence>
<evidence type="ECO:0000256" key="3">
    <source>
        <dbReference type="ARBA" id="ARBA00022970"/>
    </source>
</evidence>
<accession>A0A9R1S1I6</accession>
<proteinExistence type="predicted"/>
<dbReference type="Pfam" id="PF01490">
    <property type="entry name" value="Aa_trans"/>
    <property type="match status" value="1"/>
</dbReference>
<feature type="domain" description="Amino acid transporter transmembrane" evidence="7">
    <location>
        <begin position="27"/>
        <end position="119"/>
    </location>
</feature>
<dbReference type="EMBL" id="LT934116">
    <property type="protein sequence ID" value="VAH77644.1"/>
    <property type="molecule type" value="Genomic_DNA"/>
</dbReference>
<reference evidence="8 9" key="1">
    <citation type="submission" date="2017-09" db="EMBL/GenBank/DDBJ databases">
        <authorList>
            <consortium name="International Durum Wheat Genome Sequencing Consortium (IDWGSC)"/>
            <person name="Milanesi L."/>
        </authorList>
    </citation>
    <scope>NUCLEOTIDE SEQUENCE [LARGE SCALE GENOMIC DNA]</scope>
    <source>
        <strain evidence="9">cv. Svevo</strain>
    </source>
</reference>
<dbReference type="Gramene" id="TRITD3Bv1G131660.5">
    <property type="protein sequence ID" value="TRITD3Bv1G131660.5"/>
    <property type="gene ID" value="TRITD3Bv1G131660"/>
</dbReference>
<keyword evidence="5 6" id="KW-0472">Membrane</keyword>
<dbReference type="AlphaFoldDB" id="A0A9R1S1I6"/>
<keyword evidence="3" id="KW-0029">Amino-acid transport</keyword>
<evidence type="ECO:0000313" key="8">
    <source>
        <dbReference type="EMBL" id="VAH77644.1"/>
    </source>
</evidence>
<evidence type="ECO:0000256" key="1">
    <source>
        <dbReference type="ARBA" id="ARBA00004370"/>
    </source>
</evidence>
<organism evidence="8 9">
    <name type="scientific">Triticum turgidum subsp. durum</name>
    <name type="common">Durum wheat</name>
    <name type="synonym">Triticum durum</name>
    <dbReference type="NCBI Taxonomy" id="4567"/>
    <lineage>
        <taxon>Eukaryota</taxon>
        <taxon>Viridiplantae</taxon>
        <taxon>Streptophyta</taxon>
        <taxon>Embryophyta</taxon>
        <taxon>Tracheophyta</taxon>
        <taxon>Spermatophyta</taxon>
        <taxon>Magnoliopsida</taxon>
        <taxon>Liliopsida</taxon>
        <taxon>Poales</taxon>
        <taxon>Poaceae</taxon>
        <taxon>BOP clade</taxon>
        <taxon>Pooideae</taxon>
        <taxon>Triticodae</taxon>
        <taxon>Triticeae</taxon>
        <taxon>Triticinae</taxon>
        <taxon>Triticum</taxon>
    </lineage>
</organism>
<keyword evidence="4 6" id="KW-1133">Transmembrane helix</keyword>
<dbReference type="InterPro" id="IPR013057">
    <property type="entry name" value="AA_transpt_TM"/>
</dbReference>
<evidence type="ECO:0000259" key="7">
    <source>
        <dbReference type="Pfam" id="PF01490"/>
    </source>
</evidence>
<dbReference type="GO" id="GO:0016020">
    <property type="term" value="C:membrane"/>
    <property type="evidence" value="ECO:0007669"/>
    <property type="project" value="UniProtKB-SubCell"/>
</dbReference>
<feature type="transmembrane region" description="Helical" evidence="6">
    <location>
        <begin position="105"/>
        <end position="127"/>
    </location>
</feature>
<evidence type="ECO:0000256" key="6">
    <source>
        <dbReference type="SAM" id="Phobius"/>
    </source>
</evidence>
<keyword evidence="2 6" id="KW-0812">Transmembrane</keyword>
<keyword evidence="9" id="KW-1185">Reference proteome</keyword>
<protein>
    <recommendedName>
        <fullName evidence="7">Amino acid transporter transmembrane domain-containing protein</fullName>
    </recommendedName>
</protein>
<comment type="subcellular location">
    <subcellularLocation>
        <location evidence="1">Membrane</location>
    </subcellularLocation>
</comment>
<dbReference type="GO" id="GO:0006865">
    <property type="term" value="P:amino acid transport"/>
    <property type="evidence" value="ECO:0007669"/>
    <property type="project" value="UniProtKB-KW"/>
</dbReference>
<gene>
    <name evidence="8" type="ORF">TRITD_3Bv1G131660</name>
</gene>
<evidence type="ECO:0000256" key="2">
    <source>
        <dbReference type="ARBA" id="ARBA00022692"/>
    </source>
</evidence>
<evidence type="ECO:0000313" key="9">
    <source>
        <dbReference type="Proteomes" id="UP000324705"/>
    </source>
</evidence>
<feature type="transmembrane region" description="Helical" evidence="6">
    <location>
        <begin position="35"/>
        <end position="52"/>
    </location>
</feature>
<name>A0A9R1S1I6_TRITD</name>